<dbReference type="OrthoDB" id="142231at2157"/>
<dbReference type="SUPFAM" id="SSF56349">
    <property type="entry name" value="DNA breaking-rejoining enzymes"/>
    <property type="match status" value="1"/>
</dbReference>
<dbReference type="GO" id="GO:0015074">
    <property type="term" value="P:DNA integration"/>
    <property type="evidence" value="ECO:0007669"/>
    <property type="project" value="InterPro"/>
</dbReference>
<dbReference type="EMBL" id="CP058579">
    <property type="protein sequence ID" value="QLG61108.1"/>
    <property type="molecule type" value="Genomic_DNA"/>
</dbReference>
<keyword evidence="1" id="KW-0233">DNA recombination</keyword>
<evidence type="ECO:0000313" key="3">
    <source>
        <dbReference type="EMBL" id="QLG61108.1"/>
    </source>
</evidence>
<proteinExistence type="predicted"/>
<dbReference type="InterPro" id="IPR011010">
    <property type="entry name" value="DNA_brk_join_enz"/>
</dbReference>
<dbReference type="AlphaFoldDB" id="A0A7D5L9B2"/>
<evidence type="ECO:0000256" key="1">
    <source>
        <dbReference type="ARBA" id="ARBA00023172"/>
    </source>
</evidence>
<reference evidence="3 4" key="1">
    <citation type="submission" date="2020-06" db="EMBL/GenBank/DDBJ databases">
        <title>NJ-3-1, isolated from saline soil.</title>
        <authorList>
            <person name="Cui H.L."/>
            <person name="Shi X."/>
        </authorList>
    </citation>
    <scope>NUCLEOTIDE SEQUENCE [LARGE SCALE GENOMIC DNA]</scope>
    <source>
        <strain evidence="3 4">NJ-3-1</strain>
    </source>
</reference>
<dbReference type="GO" id="GO:0003677">
    <property type="term" value="F:DNA binding"/>
    <property type="evidence" value="ECO:0007669"/>
    <property type="project" value="InterPro"/>
</dbReference>
<dbReference type="GO" id="GO:0006310">
    <property type="term" value="P:DNA recombination"/>
    <property type="evidence" value="ECO:0007669"/>
    <property type="project" value="UniProtKB-KW"/>
</dbReference>
<gene>
    <name evidence="3" type="ORF">HUG12_04905</name>
</gene>
<keyword evidence="4" id="KW-1185">Reference proteome</keyword>
<sequence length="72" mass="7911">MTRVAEEAGMDRSKLYPHALRATAATYHAYHGLPATALQSFMGWGKISAANKYVRLSGKQTAKALHTTYGER</sequence>
<dbReference type="InterPro" id="IPR013762">
    <property type="entry name" value="Integrase-like_cat_sf"/>
</dbReference>
<protein>
    <submittedName>
        <fullName evidence="3">Tyrosine-type recombinase/integrase</fullName>
    </submittedName>
</protein>
<dbReference type="Gene3D" id="1.10.443.10">
    <property type="entry name" value="Intergrase catalytic core"/>
    <property type="match status" value="1"/>
</dbReference>
<organism evidence="3 4">
    <name type="scientific">Halorarum salinum</name>
    <dbReference type="NCBI Taxonomy" id="2743089"/>
    <lineage>
        <taxon>Archaea</taxon>
        <taxon>Methanobacteriati</taxon>
        <taxon>Methanobacteriota</taxon>
        <taxon>Stenosarchaea group</taxon>
        <taxon>Halobacteria</taxon>
        <taxon>Halobacteriales</taxon>
        <taxon>Haloferacaceae</taxon>
        <taxon>Halorarum</taxon>
    </lineage>
</organism>
<accession>A0A7D5L9B2</accession>
<dbReference type="KEGG" id="halu:HUG12_04905"/>
<dbReference type="Proteomes" id="UP000509626">
    <property type="component" value="Chromosome"/>
</dbReference>
<dbReference type="Pfam" id="PF00589">
    <property type="entry name" value="Phage_integrase"/>
    <property type="match status" value="1"/>
</dbReference>
<evidence type="ECO:0000259" key="2">
    <source>
        <dbReference type="Pfam" id="PF00589"/>
    </source>
</evidence>
<feature type="domain" description="Tyr recombinase" evidence="2">
    <location>
        <begin position="2"/>
        <end position="57"/>
    </location>
</feature>
<dbReference type="InterPro" id="IPR002104">
    <property type="entry name" value="Integrase_catalytic"/>
</dbReference>
<evidence type="ECO:0000313" key="4">
    <source>
        <dbReference type="Proteomes" id="UP000509626"/>
    </source>
</evidence>
<name>A0A7D5L9B2_9EURY</name>